<dbReference type="SUPFAM" id="SSF46689">
    <property type="entry name" value="Homeodomain-like"/>
    <property type="match status" value="1"/>
</dbReference>
<feature type="region of interest" description="Disordered" evidence="1">
    <location>
        <begin position="368"/>
        <end position="419"/>
    </location>
</feature>
<feature type="compositionally biased region" description="Basic residues" evidence="1">
    <location>
        <begin position="329"/>
        <end position="339"/>
    </location>
</feature>
<dbReference type="HOGENOM" id="CLU_010700_0_0_1"/>
<sequence>MYYSLPIVGGIILMIYSHICWYQYYKNNNSTDPASSLLNFEAEPEIEIADLKPQLSGGFAVQSLKTHQKKRPTCLMDLFDDILLEVPPAPARPSAKFAPKVKSKQSLRKEISASEHATSSVDGKNMHVASTPTVTKSIRDTNLDNDGAESELNKVPSPSTAFLDSNKSLQVNNSLQDSLNVGFKSSSGDNSTAISENNIHSIFTSGKVQEDANERKQSLRKRKRSYVAGVEDDRDKSSRQLRKQVACEHVKNSNSLIEDDDELDPPYICNNIDQIEENDDEDEVDNSSKKKRALTNSKKKYMSKNGKAYKKSKKENGDSEKTTKEPPKKFSRSSRRRKRQVDQALLDDYELGSRSISLRDILAISDDKERQEKKEAKSSTNQSGGDFFHDAGANNEEETFSSDDDGLRDQEDDQASKKFASTVPLYNSHSFRDKSPRVKWSKQDTEKFYEALKEFGLDFTMIQQIFASKTRRQIKLKFKNEDQHHPLRITDAINSHSSDHHIFKSVIAKLPQISTTNANQEATEDTTEDMSPGINEQVATTEQDSADVKDQEDPMAYQSPEQFDDSDDDLWKWSQYQSVI</sequence>
<organism evidence="3 5">
    <name type="scientific">Medicago truncatula</name>
    <name type="common">Barrel medic</name>
    <name type="synonym">Medicago tribuloides</name>
    <dbReference type="NCBI Taxonomy" id="3880"/>
    <lineage>
        <taxon>Eukaryota</taxon>
        <taxon>Viridiplantae</taxon>
        <taxon>Streptophyta</taxon>
        <taxon>Embryophyta</taxon>
        <taxon>Tracheophyta</taxon>
        <taxon>Spermatophyta</taxon>
        <taxon>Magnoliopsida</taxon>
        <taxon>eudicotyledons</taxon>
        <taxon>Gunneridae</taxon>
        <taxon>Pentapetalae</taxon>
        <taxon>rosids</taxon>
        <taxon>fabids</taxon>
        <taxon>Fabales</taxon>
        <taxon>Fabaceae</taxon>
        <taxon>Papilionoideae</taxon>
        <taxon>50 kb inversion clade</taxon>
        <taxon>NPAAA clade</taxon>
        <taxon>Hologalegina</taxon>
        <taxon>IRL clade</taxon>
        <taxon>Trifolieae</taxon>
        <taxon>Medicago</taxon>
    </lineage>
</organism>
<dbReference type="EnsemblPlants" id="KEH30327">
    <property type="protein sequence ID" value="KEH30327"/>
    <property type="gene ID" value="MTR_4g067250"/>
</dbReference>
<feature type="region of interest" description="Disordered" evidence="1">
    <location>
        <begin position="205"/>
        <end position="242"/>
    </location>
</feature>
<dbReference type="InterPro" id="IPR009057">
    <property type="entry name" value="Homeodomain-like_sf"/>
</dbReference>
<reference evidence="4" key="3">
    <citation type="submission" date="2015-04" db="UniProtKB">
        <authorList>
            <consortium name="EnsemblPlants"/>
        </authorList>
    </citation>
    <scope>IDENTIFICATION</scope>
    <source>
        <strain evidence="4">cv. Jemalong A17</strain>
    </source>
</reference>
<keyword evidence="5" id="KW-1185">Reference proteome</keyword>
<protein>
    <recommendedName>
        <fullName evidence="2">Myb-like domain-containing protein</fullName>
    </recommendedName>
</protein>
<dbReference type="GO" id="GO:0070898">
    <property type="term" value="P:RNA polymerase III preinitiation complex assembly"/>
    <property type="evidence" value="ECO:0000318"/>
    <property type="project" value="GO_Central"/>
</dbReference>
<feature type="compositionally biased region" description="Acidic residues" evidence="1">
    <location>
        <begin position="275"/>
        <end position="285"/>
    </location>
</feature>
<dbReference type="CDD" id="cd00167">
    <property type="entry name" value="SANT"/>
    <property type="match status" value="1"/>
</dbReference>
<dbReference type="Gene3D" id="1.20.58.1880">
    <property type="match status" value="1"/>
</dbReference>
<gene>
    <name evidence="3" type="ordered locus">MTR_4g067250</name>
</gene>
<feature type="domain" description="Myb-like" evidence="2">
    <location>
        <begin position="436"/>
        <end position="484"/>
    </location>
</feature>
<feature type="compositionally biased region" description="Basic and acidic residues" evidence="1">
    <location>
        <begin position="208"/>
        <end position="217"/>
    </location>
</feature>
<feature type="compositionally biased region" description="Acidic residues" evidence="1">
    <location>
        <begin position="395"/>
        <end position="413"/>
    </location>
</feature>
<feature type="region of interest" description="Disordered" evidence="1">
    <location>
        <begin position="275"/>
        <end position="341"/>
    </location>
</feature>
<dbReference type="GO" id="GO:0000126">
    <property type="term" value="C:transcription factor TFIIIB complex"/>
    <property type="evidence" value="ECO:0000318"/>
    <property type="project" value="GO_Central"/>
</dbReference>
<feature type="compositionally biased region" description="Polar residues" evidence="1">
    <location>
        <begin position="115"/>
        <end position="136"/>
    </location>
</feature>
<dbReference type="InterPro" id="IPR001005">
    <property type="entry name" value="SANT/Myb"/>
</dbReference>
<dbReference type="EMBL" id="CM001220">
    <property type="protein sequence ID" value="KEH30327.1"/>
    <property type="molecule type" value="Genomic_DNA"/>
</dbReference>
<reference evidence="3 5" key="1">
    <citation type="journal article" date="2011" name="Nature">
        <title>The Medicago genome provides insight into the evolution of rhizobial symbioses.</title>
        <authorList>
            <person name="Young N.D."/>
            <person name="Debelle F."/>
            <person name="Oldroyd G.E."/>
            <person name="Geurts R."/>
            <person name="Cannon S.B."/>
            <person name="Udvardi M.K."/>
            <person name="Benedito V.A."/>
            <person name="Mayer K.F."/>
            <person name="Gouzy J."/>
            <person name="Schoof H."/>
            <person name="Van de Peer Y."/>
            <person name="Proost S."/>
            <person name="Cook D.R."/>
            <person name="Meyers B.C."/>
            <person name="Spannagl M."/>
            <person name="Cheung F."/>
            <person name="De Mita S."/>
            <person name="Krishnakumar V."/>
            <person name="Gundlach H."/>
            <person name="Zhou S."/>
            <person name="Mudge J."/>
            <person name="Bharti A.K."/>
            <person name="Murray J.D."/>
            <person name="Naoumkina M.A."/>
            <person name="Rosen B."/>
            <person name="Silverstein K.A."/>
            <person name="Tang H."/>
            <person name="Rombauts S."/>
            <person name="Zhao P.X."/>
            <person name="Zhou P."/>
            <person name="Barbe V."/>
            <person name="Bardou P."/>
            <person name="Bechner M."/>
            <person name="Bellec A."/>
            <person name="Berger A."/>
            <person name="Berges H."/>
            <person name="Bidwell S."/>
            <person name="Bisseling T."/>
            <person name="Choisne N."/>
            <person name="Couloux A."/>
            <person name="Denny R."/>
            <person name="Deshpande S."/>
            <person name="Dai X."/>
            <person name="Doyle J.J."/>
            <person name="Dudez A.M."/>
            <person name="Farmer A.D."/>
            <person name="Fouteau S."/>
            <person name="Franken C."/>
            <person name="Gibelin C."/>
            <person name="Gish J."/>
            <person name="Goldstein S."/>
            <person name="Gonzalez A.J."/>
            <person name="Green P.J."/>
            <person name="Hallab A."/>
            <person name="Hartog M."/>
            <person name="Hua A."/>
            <person name="Humphray S.J."/>
            <person name="Jeong D.H."/>
            <person name="Jing Y."/>
            <person name="Jocker A."/>
            <person name="Kenton S.M."/>
            <person name="Kim D.J."/>
            <person name="Klee K."/>
            <person name="Lai H."/>
            <person name="Lang C."/>
            <person name="Lin S."/>
            <person name="Macmil S.L."/>
            <person name="Magdelenat G."/>
            <person name="Matthews L."/>
            <person name="McCorrison J."/>
            <person name="Monaghan E.L."/>
            <person name="Mun J.H."/>
            <person name="Najar F.Z."/>
            <person name="Nicholson C."/>
            <person name="Noirot C."/>
            <person name="O'Bleness M."/>
            <person name="Paule C.R."/>
            <person name="Poulain J."/>
            <person name="Prion F."/>
            <person name="Qin B."/>
            <person name="Qu C."/>
            <person name="Retzel E.F."/>
            <person name="Riddle C."/>
            <person name="Sallet E."/>
            <person name="Samain S."/>
            <person name="Samson N."/>
            <person name="Sanders I."/>
            <person name="Saurat O."/>
            <person name="Scarpelli C."/>
            <person name="Schiex T."/>
            <person name="Segurens B."/>
            <person name="Severin A.J."/>
            <person name="Sherrier D.J."/>
            <person name="Shi R."/>
            <person name="Sims S."/>
            <person name="Singer S.R."/>
            <person name="Sinharoy S."/>
            <person name="Sterck L."/>
            <person name="Viollet A."/>
            <person name="Wang B.B."/>
            <person name="Wang K."/>
            <person name="Wang M."/>
            <person name="Wang X."/>
            <person name="Warfsmann J."/>
            <person name="Weissenbach J."/>
            <person name="White D.D."/>
            <person name="White J.D."/>
            <person name="Wiley G.B."/>
            <person name="Wincker P."/>
            <person name="Xing Y."/>
            <person name="Yang L."/>
            <person name="Yao Z."/>
            <person name="Ying F."/>
            <person name="Zhai J."/>
            <person name="Zhou L."/>
            <person name="Zuber A."/>
            <person name="Denarie J."/>
            <person name="Dixon R.A."/>
            <person name="May G.D."/>
            <person name="Schwartz D.C."/>
            <person name="Rogers J."/>
            <person name="Quetier F."/>
            <person name="Town C.D."/>
            <person name="Roe B.A."/>
        </authorList>
    </citation>
    <scope>NUCLEOTIDE SEQUENCE [LARGE SCALE GENOMIC DNA]</scope>
    <source>
        <strain evidence="3">A17</strain>
        <strain evidence="4 5">cv. Jemalong A17</strain>
    </source>
</reference>
<dbReference type="PANTHER" id="PTHR22929:SF0">
    <property type="entry name" value="TRANSCRIPTION FACTOR TFIIIB COMPONENT B'' HOMOLOG"/>
    <property type="match status" value="1"/>
</dbReference>
<feature type="region of interest" description="Disordered" evidence="1">
    <location>
        <begin position="515"/>
        <end position="568"/>
    </location>
</feature>
<accession>A0A072UKV6</accession>
<feature type="compositionally biased region" description="Basic residues" evidence="1">
    <location>
        <begin position="289"/>
        <end position="313"/>
    </location>
</feature>
<dbReference type="AlphaFoldDB" id="A0A072UKV6"/>
<evidence type="ECO:0000313" key="3">
    <source>
        <dbReference type="EMBL" id="KEH30327.1"/>
    </source>
</evidence>
<dbReference type="Pfam" id="PF15963">
    <property type="entry name" value="Myb_DNA-bind_7"/>
    <property type="match status" value="1"/>
</dbReference>
<evidence type="ECO:0000256" key="1">
    <source>
        <dbReference type="SAM" id="MobiDB-lite"/>
    </source>
</evidence>
<dbReference type="STRING" id="3880.A0A072UKV6"/>
<feature type="compositionally biased region" description="Basic and acidic residues" evidence="1">
    <location>
        <begin position="368"/>
        <end position="377"/>
    </location>
</feature>
<dbReference type="PANTHER" id="PTHR22929">
    <property type="entry name" value="RNA POLYMERASE III TRANSCRIPTION INITIATION FACTOR B"/>
    <property type="match status" value="1"/>
</dbReference>
<reference evidence="3 5" key="2">
    <citation type="journal article" date="2014" name="BMC Genomics">
        <title>An improved genome release (version Mt4.0) for the model legume Medicago truncatula.</title>
        <authorList>
            <person name="Tang H."/>
            <person name="Krishnakumar V."/>
            <person name="Bidwell S."/>
            <person name="Rosen B."/>
            <person name="Chan A."/>
            <person name="Zhou S."/>
            <person name="Gentzbittel L."/>
            <person name="Childs K.L."/>
            <person name="Yandell M."/>
            <person name="Gundlach H."/>
            <person name="Mayer K.F."/>
            <person name="Schwartz D.C."/>
            <person name="Town C.D."/>
        </authorList>
    </citation>
    <scope>GENOME REANNOTATION</scope>
    <source>
        <strain evidence="3">A17</strain>
        <strain evidence="4 5">cv. Jemalong A17</strain>
    </source>
</reference>
<name>A0A072UKV6_MEDTR</name>
<dbReference type="InterPro" id="IPR039467">
    <property type="entry name" value="TFIIIB_B''_Myb"/>
</dbReference>
<dbReference type="Proteomes" id="UP000002051">
    <property type="component" value="Chromosome 4"/>
</dbReference>
<dbReference type="SMART" id="SM00717">
    <property type="entry name" value="SANT"/>
    <property type="match status" value="1"/>
</dbReference>
<dbReference type="GO" id="GO:0001156">
    <property type="term" value="F:TFIIIC-class transcription factor complex binding"/>
    <property type="evidence" value="ECO:0000318"/>
    <property type="project" value="GO_Central"/>
</dbReference>
<evidence type="ECO:0000259" key="2">
    <source>
        <dbReference type="SMART" id="SM00717"/>
    </source>
</evidence>
<feature type="region of interest" description="Disordered" evidence="1">
    <location>
        <begin position="108"/>
        <end position="164"/>
    </location>
</feature>
<feature type="compositionally biased region" description="Basic and acidic residues" evidence="1">
    <location>
        <begin position="314"/>
        <end position="328"/>
    </location>
</feature>
<proteinExistence type="predicted"/>
<evidence type="ECO:0000313" key="4">
    <source>
        <dbReference type="EnsemblPlants" id="KEH30327"/>
    </source>
</evidence>
<evidence type="ECO:0000313" key="5">
    <source>
        <dbReference type="Proteomes" id="UP000002051"/>
    </source>
</evidence>